<name>A0A1U8NYJ0_GOSHI</name>
<dbReference type="PANTHER" id="PTHR15503:SF45">
    <property type="entry name" value="RNA-DIRECTED DNA POLYMERASE HOMOLOG"/>
    <property type="match status" value="1"/>
</dbReference>
<dbReference type="Proteomes" id="UP000818029">
    <property type="component" value="Chromosome A02"/>
</dbReference>
<evidence type="ECO:0000313" key="3">
    <source>
        <dbReference type="RefSeq" id="XP_016743133.1"/>
    </source>
</evidence>
<dbReference type="PANTHER" id="PTHR15503">
    <property type="entry name" value="LDOC1 RELATED"/>
    <property type="match status" value="1"/>
</dbReference>
<dbReference type="Pfam" id="PF08284">
    <property type="entry name" value="RVP_2"/>
    <property type="match status" value="1"/>
</dbReference>
<reference evidence="2" key="1">
    <citation type="journal article" date="2020" name="Nat. Genet.">
        <title>Genomic diversifications of five Gossypium allopolyploid species and their impact on cotton improvement.</title>
        <authorList>
            <person name="Chen Z.J."/>
            <person name="Sreedasyam A."/>
            <person name="Ando A."/>
            <person name="Song Q."/>
            <person name="De Santiago L.M."/>
            <person name="Hulse-Kemp A.M."/>
            <person name="Ding M."/>
            <person name="Ye W."/>
            <person name="Kirkbride R.C."/>
            <person name="Jenkins J."/>
            <person name="Plott C."/>
            <person name="Lovell J."/>
            <person name="Lin Y.M."/>
            <person name="Vaughn R."/>
            <person name="Liu B."/>
            <person name="Simpson S."/>
            <person name="Scheffler B.E."/>
            <person name="Wen L."/>
            <person name="Saski C.A."/>
            <person name="Grover C.E."/>
            <person name="Hu G."/>
            <person name="Conover J.L."/>
            <person name="Carlson J.W."/>
            <person name="Shu S."/>
            <person name="Boston L.B."/>
            <person name="Williams M."/>
            <person name="Peterson D.G."/>
            <person name="McGee K."/>
            <person name="Jones D.C."/>
            <person name="Wendel J.F."/>
            <person name="Stelly D.M."/>
            <person name="Grimwood J."/>
            <person name="Schmutz J."/>
        </authorList>
    </citation>
    <scope>NUCLEOTIDE SEQUENCE [LARGE SCALE GENOMIC DNA]</scope>
    <source>
        <strain evidence="2">cv. TM-1</strain>
    </source>
</reference>
<evidence type="ECO:0000313" key="2">
    <source>
        <dbReference type="Proteomes" id="UP000818029"/>
    </source>
</evidence>
<dbReference type="KEGG" id="ghi:107952383"/>
<dbReference type="PaxDb" id="3635-A0A1U8NYJ0"/>
<reference evidence="3" key="2">
    <citation type="submission" date="2025-08" db="UniProtKB">
        <authorList>
            <consortium name="RefSeq"/>
        </authorList>
    </citation>
    <scope>IDENTIFICATION</scope>
</reference>
<accession>A0A1U8NYJ0</accession>
<dbReference type="RefSeq" id="XP_016743133.1">
    <property type="nucleotide sequence ID" value="XM_016887644.1"/>
</dbReference>
<evidence type="ECO:0008006" key="4">
    <source>
        <dbReference type="Google" id="ProtNLM"/>
    </source>
</evidence>
<sequence length="382" mass="42682">MSDESIEGTDHEMYSRGESYDVHESESTTPSVNPVGNQPPNTRRDNTEIFRMIAKALQRAVGTMLATTSTPATRRAPIKELQKYRATEFLGSKGMIQQQLKIEFVDLVEKAKMIEQVLGKSKKSETIRSAKKRPRTASSSLQFKRSRESRECEYSGNGHREECRKLTGGCFQCGSTNHFVKDFPKIGKSTPMVSQRFESAFRGRGLGRSGPAARGEPVYALIDPGSSHSYVNTKLVENGNLKSELSRITIEVSSPLGKIVLVNQICRRCPLMIQDRIFSVDLLIMPFGYFDIILGMDWLSEHGVILDCYKKKFTVQNEDGKWIEVNGIRTSGSAQIISVVKASKLLYQGYAAFLAYVINSNSAESQCSKIQTVCEFPDVFPK</sequence>
<dbReference type="InterPro" id="IPR032567">
    <property type="entry name" value="RTL1-rel"/>
</dbReference>
<gene>
    <name evidence="3" type="primary">LOC107952383</name>
</gene>
<keyword evidence="2" id="KW-1185">Reference proteome</keyword>
<protein>
    <recommendedName>
        <fullName evidence="4">Gag-pol polyprotein</fullName>
    </recommendedName>
</protein>
<feature type="region of interest" description="Disordered" evidence="1">
    <location>
        <begin position="1"/>
        <end position="44"/>
    </location>
</feature>
<feature type="compositionally biased region" description="Polar residues" evidence="1">
    <location>
        <begin position="27"/>
        <end position="41"/>
    </location>
</feature>
<proteinExistence type="predicted"/>
<feature type="region of interest" description="Disordered" evidence="1">
    <location>
        <begin position="120"/>
        <end position="144"/>
    </location>
</feature>
<dbReference type="SUPFAM" id="SSF50630">
    <property type="entry name" value="Acid proteases"/>
    <property type="match status" value="1"/>
</dbReference>
<organism evidence="2 3">
    <name type="scientific">Gossypium hirsutum</name>
    <name type="common">Upland cotton</name>
    <name type="synonym">Gossypium mexicanum</name>
    <dbReference type="NCBI Taxonomy" id="3635"/>
    <lineage>
        <taxon>Eukaryota</taxon>
        <taxon>Viridiplantae</taxon>
        <taxon>Streptophyta</taxon>
        <taxon>Embryophyta</taxon>
        <taxon>Tracheophyta</taxon>
        <taxon>Spermatophyta</taxon>
        <taxon>Magnoliopsida</taxon>
        <taxon>eudicotyledons</taxon>
        <taxon>Gunneridae</taxon>
        <taxon>Pentapetalae</taxon>
        <taxon>rosids</taxon>
        <taxon>malvids</taxon>
        <taxon>Malvales</taxon>
        <taxon>Malvaceae</taxon>
        <taxon>Malvoideae</taxon>
        <taxon>Gossypium</taxon>
    </lineage>
</organism>
<dbReference type="InterPro" id="IPR021109">
    <property type="entry name" value="Peptidase_aspartic_dom_sf"/>
</dbReference>
<dbReference type="GeneID" id="107952383"/>
<dbReference type="AlphaFoldDB" id="A0A1U8NYJ0"/>
<dbReference type="STRING" id="3635.A0A1U8NYJ0"/>
<feature type="compositionally biased region" description="Basic and acidic residues" evidence="1">
    <location>
        <begin position="8"/>
        <end position="26"/>
    </location>
</feature>
<evidence type="ECO:0000256" key="1">
    <source>
        <dbReference type="SAM" id="MobiDB-lite"/>
    </source>
</evidence>
<dbReference type="Gene3D" id="2.40.70.10">
    <property type="entry name" value="Acid Proteases"/>
    <property type="match status" value="1"/>
</dbReference>
<dbReference type="CDD" id="cd00303">
    <property type="entry name" value="retropepsin_like"/>
    <property type="match status" value="1"/>
</dbReference>